<feature type="non-terminal residue" evidence="1">
    <location>
        <position position="1"/>
    </location>
</feature>
<dbReference type="InterPro" id="IPR036291">
    <property type="entry name" value="NAD(P)-bd_dom_sf"/>
</dbReference>
<evidence type="ECO:0000313" key="2">
    <source>
        <dbReference type="Proteomes" id="UP000028703"/>
    </source>
</evidence>
<dbReference type="EMBL" id="JPRO01000011">
    <property type="protein sequence ID" value="KFF02526.1"/>
    <property type="molecule type" value="Genomic_DNA"/>
</dbReference>
<dbReference type="AlphaFoldDB" id="A0A085ZDL2"/>
<organism evidence="1 2">
    <name type="scientific">Chryseobacterium luteum</name>
    <dbReference type="NCBI Taxonomy" id="421531"/>
    <lineage>
        <taxon>Bacteria</taxon>
        <taxon>Pseudomonadati</taxon>
        <taxon>Bacteroidota</taxon>
        <taxon>Flavobacteriia</taxon>
        <taxon>Flavobacteriales</taxon>
        <taxon>Weeksellaceae</taxon>
        <taxon>Chryseobacterium group</taxon>
        <taxon>Chryseobacterium</taxon>
    </lineage>
</organism>
<reference evidence="1 2" key="1">
    <citation type="submission" date="2014-07" db="EMBL/GenBank/DDBJ databases">
        <title>Genome of Chryseobacterium luteum DSM 18605.</title>
        <authorList>
            <person name="Stropko S.J."/>
            <person name="Pipes S.E."/>
            <person name="Newman J.D."/>
        </authorList>
    </citation>
    <scope>NUCLEOTIDE SEQUENCE [LARGE SCALE GENOMIC DNA]</scope>
    <source>
        <strain evidence="1 2">DSM 18605</strain>
    </source>
</reference>
<protein>
    <submittedName>
        <fullName evidence="1">Uncharacterized protein</fullName>
    </submittedName>
</protein>
<dbReference type="SUPFAM" id="SSF51735">
    <property type="entry name" value="NAD(P)-binding Rossmann-fold domains"/>
    <property type="match status" value="1"/>
</dbReference>
<keyword evidence="2" id="KW-1185">Reference proteome</keyword>
<evidence type="ECO:0000313" key="1">
    <source>
        <dbReference type="EMBL" id="KFF02526.1"/>
    </source>
</evidence>
<proteinExistence type="predicted"/>
<dbReference type="eggNOG" id="COG0451">
    <property type="taxonomic scope" value="Bacteria"/>
</dbReference>
<dbReference type="Gene3D" id="3.40.50.720">
    <property type="entry name" value="NAD(P)-binding Rossmann-like Domain"/>
    <property type="match status" value="1"/>
</dbReference>
<accession>A0A085ZDL2</accession>
<dbReference type="STRING" id="421531.IX38_13015"/>
<gene>
    <name evidence="1" type="ORF">IX38_13015</name>
</gene>
<name>A0A085ZDL2_9FLAO</name>
<sequence>QEMAAGTLKATIARATDFYGPRVIEKSFAGLMVFDRMKKGSSAQWFINADVPRSFNYTPDAAEALYILATSEQSFGQVWHLPSAAPLTARQFIKLSAQYMQSSDKVTVLPKMLLKIFGYFNPFMKEAYEMNYQNEFPLHFSSAKFEKAFNFKPTSYIDGIRETAAWHLGRE</sequence>
<dbReference type="Proteomes" id="UP000028703">
    <property type="component" value="Unassembled WGS sequence"/>
</dbReference>
<comment type="caution">
    <text evidence="1">The sequence shown here is derived from an EMBL/GenBank/DDBJ whole genome shotgun (WGS) entry which is preliminary data.</text>
</comment>